<comment type="caution">
    <text evidence="1">The sequence shown here is derived from an EMBL/GenBank/DDBJ whole genome shotgun (WGS) entry which is preliminary data.</text>
</comment>
<evidence type="ECO:0000313" key="1">
    <source>
        <dbReference type="EMBL" id="KAJ3845297.1"/>
    </source>
</evidence>
<protein>
    <recommendedName>
        <fullName evidence="3">DNase I-like protein</fullName>
    </recommendedName>
</protein>
<dbReference type="AlphaFoldDB" id="A0AA38UNG6"/>
<feature type="non-terminal residue" evidence="1">
    <location>
        <position position="155"/>
    </location>
</feature>
<proteinExistence type="predicted"/>
<sequence length="155" mass="18430">MALPETVPTLRSFSTGNMTRVDNVFCTPRLLERVVRCRVHHGAQPMKTDHFPIETVFDLRTSIVDPRQRRNWRKADWEELKEELPAKLEQLGEPKEIKTVEEFWTTLRRLDSALEELIEAHIPYAKPSPHQRRWWNEDLAQMRKARNNLGNKSYR</sequence>
<dbReference type="InterPro" id="IPR036691">
    <property type="entry name" value="Endo/exonu/phosph_ase_sf"/>
</dbReference>
<gene>
    <name evidence="1" type="ORF">F5878DRAFT_498600</name>
</gene>
<dbReference type="SUPFAM" id="SSF56219">
    <property type="entry name" value="DNase I-like"/>
    <property type="match status" value="1"/>
</dbReference>
<evidence type="ECO:0008006" key="3">
    <source>
        <dbReference type="Google" id="ProtNLM"/>
    </source>
</evidence>
<name>A0AA38UNG6_9AGAR</name>
<dbReference type="EMBL" id="MU805938">
    <property type="protein sequence ID" value="KAJ3845297.1"/>
    <property type="molecule type" value="Genomic_DNA"/>
</dbReference>
<reference evidence="1" key="1">
    <citation type="submission" date="2022-08" db="EMBL/GenBank/DDBJ databases">
        <authorList>
            <consortium name="DOE Joint Genome Institute"/>
            <person name="Min B."/>
            <person name="Riley R."/>
            <person name="Sierra-Patev S."/>
            <person name="Naranjo-Ortiz M."/>
            <person name="Looney B."/>
            <person name="Konkel Z."/>
            <person name="Slot J.C."/>
            <person name="Sakamoto Y."/>
            <person name="Steenwyk J.L."/>
            <person name="Rokas A."/>
            <person name="Carro J."/>
            <person name="Camarero S."/>
            <person name="Ferreira P."/>
            <person name="Molpeceres G."/>
            <person name="Ruiz-Duenas F.J."/>
            <person name="Serrano A."/>
            <person name="Henrissat B."/>
            <person name="Drula E."/>
            <person name="Hughes K.W."/>
            <person name="Mata J.L."/>
            <person name="Ishikawa N.K."/>
            <person name="Vargas-Isla R."/>
            <person name="Ushijima S."/>
            <person name="Smith C.A."/>
            <person name="Ahrendt S."/>
            <person name="Andreopoulos W."/>
            <person name="He G."/>
            <person name="Labutti K."/>
            <person name="Lipzen A."/>
            <person name="Ng V."/>
            <person name="Sandor L."/>
            <person name="Barry K."/>
            <person name="Martinez A.T."/>
            <person name="Xiao Y."/>
            <person name="Gibbons J.G."/>
            <person name="Terashima K."/>
            <person name="Hibbett D.S."/>
            <person name="Grigoriev I.V."/>
        </authorList>
    </citation>
    <scope>NUCLEOTIDE SEQUENCE</scope>
    <source>
        <strain evidence="1">TFB9207</strain>
    </source>
</reference>
<keyword evidence="2" id="KW-1185">Reference proteome</keyword>
<organism evidence="1 2">
    <name type="scientific">Lentinula raphanica</name>
    <dbReference type="NCBI Taxonomy" id="153919"/>
    <lineage>
        <taxon>Eukaryota</taxon>
        <taxon>Fungi</taxon>
        <taxon>Dikarya</taxon>
        <taxon>Basidiomycota</taxon>
        <taxon>Agaricomycotina</taxon>
        <taxon>Agaricomycetes</taxon>
        <taxon>Agaricomycetidae</taxon>
        <taxon>Agaricales</taxon>
        <taxon>Marasmiineae</taxon>
        <taxon>Omphalotaceae</taxon>
        <taxon>Lentinula</taxon>
    </lineage>
</organism>
<accession>A0AA38UNG6</accession>
<evidence type="ECO:0000313" key="2">
    <source>
        <dbReference type="Proteomes" id="UP001163846"/>
    </source>
</evidence>
<dbReference type="Proteomes" id="UP001163846">
    <property type="component" value="Unassembled WGS sequence"/>
</dbReference>
<dbReference type="Gene3D" id="3.60.10.10">
    <property type="entry name" value="Endonuclease/exonuclease/phosphatase"/>
    <property type="match status" value="1"/>
</dbReference>